<dbReference type="Proteomes" id="UP000639643">
    <property type="component" value="Unassembled WGS sequence"/>
</dbReference>
<organism evidence="4 5">
    <name type="scientific">Colletotrichum musicola</name>
    <dbReference type="NCBI Taxonomy" id="2175873"/>
    <lineage>
        <taxon>Eukaryota</taxon>
        <taxon>Fungi</taxon>
        <taxon>Dikarya</taxon>
        <taxon>Ascomycota</taxon>
        <taxon>Pezizomycotina</taxon>
        <taxon>Sordariomycetes</taxon>
        <taxon>Hypocreomycetidae</taxon>
        <taxon>Glomerellales</taxon>
        <taxon>Glomerellaceae</taxon>
        <taxon>Colletotrichum</taxon>
        <taxon>Colletotrichum orchidearum species complex</taxon>
    </lineage>
</organism>
<evidence type="ECO:0000313" key="5">
    <source>
        <dbReference type="Proteomes" id="UP000639643"/>
    </source>
</evidence>
<dbReference type="PROSITE" id="PS50088">
    <property type="entry name" value="ANK_REPEAT"/>
    <property type="match status" value="2"/>
</dbReference>
<dbReference type="AlphaFoldDB" id="A0A8H6JEC1"/>
<evidence type="ECO:0000256" key="2">
    <source>
        <dbReference type="ARBA" id="ARBA00023043"/>
    </source>
</evidence>
<dbReference type="GO" id="GO:0006396">
    <property type="term" value="P:RNA processing"/>
    <property type="evidence" value="ECO:0007669"/>
    <property type="project" value="TreeGrafter"/>
</dbReference>
<dbReference type="SUPFAM" id="SSF48403">
    <property type="entry name" value="Ankyrin repeat"/>
    <property type="match status" value="1"/>
</dbReference>
<dbReference type="Pfam" id="PF12796">
    <property type="entry name" value="Ank_2"/>
    <property type="match status" value="1"/>
</dbReference>
<keyword evidence="1" id="KW-0677">Repeat</keyword>
<evidence type="ECO:0000256" key="1">
    <source>
        <dbReference type="ARBA" id="ARBA00022737"/>
    </source>
</evidence>
<keyword evidence="2 3" id="KW-0040">ANK repeat</keyword>
<dbReference type="SMART" id="SM00248">
    <property type="entry name" value="ANK"/>
    <property type="match status" value="4"/>
</dbReference>
<dbReference type="GO" id="GO:0004540">
    <property type="term" value="F:RNA nuclease activity"/>
    <property type="evidence" value="ECO:0007669"/>
    <property type="project" value="TreeGrafter"/>
</dbReference>
<keyword evidence="5" id="KW-1185">Reference proteome</keyword>
<gene>
    <name evidence="4" type="ORF">CMUS01_13284</name>
</gene>
<name>A0A8H6JEC1_9PEZI</name>
<protein>
    <submittedName>
        <fullName evidence="4">Ankyrin repeat domain protein</fullName>
    </submittedName>
</protein>
<reference evidence="4" key="1">
    <citation type="journal article" date="2020" name="Phytopathology">
        <title>Genome Sequence Resources of Colletotrichum truncatum, C. plurivorum, C. musicola, and C. sojae: Four Species Pathogenic to Soybean (Glycine max).</title>
        <authorList>
            <person name="Rogerio F."/>
            <person name="Boufleur T.R."/>
            <person name="Ciampi-Guillardi M."/>
            <person name="Sukno S.A."/>
            <person name="Thon M.R."/>
            <person name="Massola Junior N.S."/>
            <person name="Baroncelli R."/>
        </authorList>
    </citation>
    <scope>NUCLEOTIDE SEQUENCE</scope>
    <source>
        <strain evidence="4">LFN0074</strain>
    </source>
</reference>
<evidence type="ECO:0000313" key="4">
    <source>
        <dbReference type="EMBL" id="KAF6811372.1"/>
    </source>
</evidence>
<dbReference type="InterPro" id="IPR036770">
    <property type="entry name" value="Ankyrin_rpt-contain_sf"/>
</dbReference>
<feature type="repeat" description="ANK" evidence="3">
    <location>
        <begin position="169"/>
        <end position="195"/>
    </location>
</feature>
<accession>A0A8H6JEC1</accession>
<comment type="caution">
    <text evidence="4">The sequence shown here is derived from an EMBL/GenBank/DDBJ whole genome shotgun (WGS) entry which is preliminary data.</text>
</comment>
<evidence type="ECO:0000256" key="3">
    <source>
        <dbReference type="PROSITE-ProRule" id="PRU00023"/>
    </source>
</evidence>
<dbReference type="OrthoDB" id="4842275at2759"/>
<dbReference type="PANTHER" id="PTHR24141">
    <property type="entry name" value="2-5A-DEPENDENT RIBONUCLEASE"/>
    <property type="match status" value="1"/>
</dbReference>
<proteinExistence type="predicted"/>
<dbReference type="InterPro" id="IPR002110">
    <property type="entry name" value="Ankyrin_rpt"/>
</dbReference>
<dbReference type="EMBL" id="WIGM01000821">
    <property type="protein sequence ID" value="KAF6811372.1"/>
    <property type="molecule type" value="Genomic_DNA"/>
</dbReference>
<dbReference type="GO" id="GO:0003723">
    <property type="term" value="F:RNA binding"/>
    <property type="evidence" value="ECO:0007669"/>
    <property type="project" value="TreeGrafter"/>
</dbReference>
<dbReference type="PROSITE" id="PS50297">
    <property type="entry name" value="ANK_REP_REGION"/>
    <property type="match status" value="1"/>
</dbReference>
<dbReference type="PANTHER" id="PTHR24141:SF1">
    <property type="entry name" value="2-5A-DEPENDENT RIBONUCLEASE"/>
    <property type="match status" value="1"/>
</dbReference>
<dbReference type="Gene3D" id="1.25.40.20">
    <property type="entry name" value="Ankyrin repeat-containing domain"/>
    <property type="match status" value="1"/>
</dbReference>
<sequence length="458" mass="50475">MANLESLPTETHIQIARYCDKTSELAGIARASRRLHQTFNPELYRIAIKNDDPRITIVAAAKGQLDTLKIAASFSADLNREQISAGVALGQKAISRYLFDAGASHAGGLLLMETDFDNPSSPDNGFIPIDFDKFRSFAAVHTAAAVGNAALMVWLVEERGVDINTTDSFAATPFHYAIMADDPSTVALLLSLGADPWQTVSTPAFEFPDYSPLELAFCYGKNKAATALMEHGAATWSRDPEHGHLRESALKRLLAEIDRWGPDDWEVPAAKLHLPRLIQATCEAYHRAPEDKESLSTELGCIFRFMYLSSGFGRRELNILLSSGELDLEHEVKIGQRRNDRRDSFGYRLDIPYTLGSLSLRSVVREISLSDHYLMFGEVSWLLDRGADPSPIEGEGYVDKPPGPIGHLLDRILDTSGCEAGEIILGVAPVIKILGDSGGWSAPTYDRDNSRYLLKAYF</sequence>
<feature type="repeat" description="ANK" evidence="3">
    <location>
        <begin position="135"/>
        <end position="168"/>
    </location>
</feature>